<dbReference type="InterPro" id="IPR037483">
    <property type="entry name" value="YjjU-like"/>
</dbReference>
<dbReference type="Proteomes" id="UP000190162">
    <property type="component" value="Unassembled WGS sequence"/>
</dbReference>
<evidence type="ECO:0000259" key="5">
    <source>
        <dbReference type="PROSITE" id="PS51635"/>
    </source>
</evidence>
<keyword evidence="3 4" id="KW-0443">Lipid metabolism</keyword>
<dbReference type="Pfam" id="PF19890">
    <property type="entry name" value="DUF6363"/>
    <property type="match status" value="1"/>
</dbReference>
<gene>
    <name evidence="6" type="ORF">SAMN02745132_03363</name>
</gene>
<proteinExistence type="predicted"/>
<accession>A0A1T4V728</accession>
<evidence type="ECO:0000256" key="3">
    <source>
        <dbReference type="ARBA" id="ARBA00023098"/>
    </source>
</evidence>
<feature type="short sequence motif" description="GXSXG" evidence="4">
    <location>
        <begin position="52"/>
        <end position="56"/>
    </location>
</feature>
<dbReference type="PANTHER" id="PTHR14226">
    <property type="entry name" value="NEUROPATHY TARGET ESTERASE/SWISS CHEESE D.MELANOGASTER"/>
    <property type="match status" value="1"/>
</dbReference>
<protein>
    <submittedName>
        <fullName evidence="6">Predicted phospholipase, patatin/cPLA2 family</fullName>
    </submittedName>
</protein>
<dbReference type="EMBL" id="FUXU01000051">
    <property type="protein sequence ID" value="SKA60734.1"/>
    <property type="molecule type" value="Genomic_DNA"/>
</dbReference>
<feature type="active site" description="Nucleophile" evidence="4">
    <location>
        <position position="54"/>
    </location>
</feature>
<dbReference type="SUPFAM" id="SSF52151">
    <property type="entry name" value="FabD/lysophospholipase-like"/>
    <property type="match status" value="1"/>
</dbReference>
<dbReference type="GO" id="GO:0016042">
    <property type="term" value="P:lipid catabolic process"/>
    <property type="evidence" value="ECO:0007669"/>
    <property type="project" value="UniProtKB-UniRule"/>
</dbReference>
<dbReference type="CDD" id="cd07208">
    <property type="entry name" value="Pat_hypo_Ecoli_yjju_like"/>
    <property type="match status" value="1"/>
</dbReference>
<dbReference type="InterPro" id="IPR002641">
    <property type="entry name" value="PNPLA_dom"/>
</dbReference>
<keyword evidence="1 4" id="KW-0378">Hydrolase</keyword>
<evidence type="ECO:0000313" key="7">
    <source>
        <dbReference type="Proteomes" id="UP000190162"/>
    </source>
</evidence>
<dbReference type="InterPro" id="IPR045943">
    <property type="entry name" value="DUF6363"/>
</dbReference>
<reference evidence="7" key="1">
    <citation type="submission" date="2017-02" db="EMBL/GenBank/DDBJ databases">
        <authorList>
            <person name="Varghese N."/>
            <person name="Submissions S."/>
        </authorList>
    </citation>
    <scope>NUCLEOTIDE SEQUENCE [LARGE SCALE GENOMIC DNA]</scope>
    <source>
        <strain evidence="7">DSM 22720</strain>
    </source>
</reference>
<dbReference type="PROSITE" id="PS51635">
    <property type="entry name" value="PNPLA"/>
    <property type="match status" value="1"/>
</dbReference>
<dbReference type="PANTHER" id="PTHR14226:SF25">
    <property type="entry name" value="PHOSPHOESTERASE"/>
    <property type="match status" value="1"/>
</dbReference>
<dbReference type="InterPro" id="IPR050301">
    <property type="entry name" value="NTE"/>
</dbReference>
<evidence type="ECO:0000313" key="6">
    <source>
        <dbReference type="EMBL" id="SKA60734.1"/>
    </source>
</evidence>
<evidence type="ECO:0000256" key="4">
    <source>
        <dbReference type="PROSITE-ProRule" id="PRU01161"/>
    </source>
</evidence>
<sequence length="312" mass="34656">MLTPRSDNIEKVCMESKRALVVEGGAMRGIFASGVLDAFLDVNYKPFDFAVGVSAGASNLLGYLAGQPKRSYQVITELATHSDFFNPARFVRGGNLIDVQWLFDESLRRFPLDTNAMFRSIPLLAAVTNIDSGNADYYWVNEDNLPHVLEATAALPIAYRPTPCFSGGCYTDGGVADSIPVIEAYRRGARDITVILSHPESYEMSPMKLPGLMDHLLKKHPTLAEAMRERADRYNQSLNFIKHPPTDCTIHVIAPPEQFSIGRFTMKKAKLDEGYKMGIDAGRSYLFSQFKDTLKAQVIEHHASLFNSAVIL</sequence>
<dbReference type="Pfam" id="PF01734">
    <property type="entry name" value="Patatin"/>
    <property type="match status" value="1"/>
</dbReference>
<keyword evidence="7" id="KW-1185">Reference proteome</keyword>
<feature type="domain" description="PNPLA" evidence="5">
    <location>
        <begin position="20"/>
        <end position="185"/>
    </location>
</feature>
<comment type="caution">
    <text evidence="4">Lacks conserved residue(s) required for the propagation of feature annotation.</text>
</comment>
<dbReference type="AlphaFoldDB" id="A0A1T4V728"/>
<evidence type="ECO:0000256" key="1">
    <source>
        <dbReference type="ARBA" id="ARBA00022801"/>
    </source>
</evidence>
<feature type="active site" description="Proton acceptor" evidence="4">
    <location>
        <position position="172"/>
    </location>
</feature>
<keyword evidence="2 4" id="KW-0442">Lipid degradation</keyword>
<dbReference type="InterPro" id="IPR016035">
    <property type="entry name" value="Acyl_Trfase/lysoPLipase"/>
</dbReference>
<dbReference type="Gene3D" id="3.40.1090.10">
    <property type="entry name" value="Cytosolic phospholipase A2 catalytic domain"/>
    <property type="match status" value="2"/>
</dbReference>
<feature type="short sequence motif" description="DGA/G" evidence="4">
    <location>
        <begin position="172"/>
        <end position="174"/>
    </location>
</feature>
<evidence type="ECO:0000256" key="2">
    <source>
        <dbReference type="ARBA" id="ARBA00022963"/>
    </source>
</evidence>
<organism evidence="6 7">
    <name type="scientific">Enterovibrio nigricans DSM 22720</name>
    <dbReference type="NCBI Taxonomy" id="1121868"/>
    <lineage>
        <taxon>Bacteria</taxon>
        <taxon>Pseudomonadati</taxon>
        <taxon>Pseudomonadota</taxon>
        <taxon>Gammaproteobacteria</taxon>
        <taxon>Vibrionales</taxon>
        <taxon>Vibrionaceae</taxon>
        <taxon>Enterovibrio</taxon>
    </lineage>
</organism>
<name>A0A1T4V728_9GAMM</name>
<dbReference type="GO" id="GO:0016787">
    <property type="term" value="F:hydrolase activity"/>
    <property type="evidence" value="ECO:0007669"/>
    <property type="project" value="UniProtKB-UniRule"/>
</dbReference>